<accession>A0ACC0N676</accession>
<gene>
    <name evidence="1" type="ORF">RHMOL_Rhmol07G0244900</name>
</gene>
<comment type="caution">
    <text evidence="1">The sequence shown here is derived from an EMBL/GenBank/DDBJ whole genome shotgun (WGS) entry which is preliminary data.</text>
</comment>
<proteinExistence type="predicted"/>
<keyword evidence="2" id="KW-1185">Reference proteome</keyword>
<sequence length="64" mass="7798">MWAMSKNVMELLIAWEGVRMAKRRKQTWALIPLCLMWVIWRERNLRCFEGIEMPLPRIKSFFGE</sequence>
<dbReference type="Proteomes" id="UP001062846">
    <property type="component" value="Chromosome 7"/>
</dbReference>
<dbReference type="EMBL" id="CM046394">
    <property type="protein sequence ID" value="KAI8548083.1"/>
    <property type="molecule type" value="Genomic_DNA"/>
</dbReference>
<organism evidence="1 2">
    <name type="scientific">Rhododendron molle</name>
    <name type="common">Chinese azalea</name>
    <name type="synonym">Azalea mollis</name>
    <dbReference type="NCBI Taxonomy" id="49168"/>
    <lineage>
        <taxon>Eukaryota</taxon>
        <taxon>Viridiplantae</taxon>
        <taxon>Streptophyta</taxon>
        <taxon>Embryophyta</taxon>
        <taxon>Tracheophyta</taxon>
        <taxon>Spermatophyta</taxon>
        <taxon>Magnoliopsida</taxon>
        <taxon>eudicotyledons</taxon>
        <taxon>Gunneridae</taxon>
        <taxon>Pentapetalae</taxon>
        <taxon>asterids</taxon>
        <taxon>Ericales</taxon>
        <taxon>Ericaceae</taxon>
        <taxon>Ericoideae</taxon>
        <taxon>Rhodoreae</taxon>
        <taxon>Rhododendron</taxon>
    </lineage>
</organism>
<reference evidence="1" key="1">
    <citation type="submission" date="2022-02" db="EMBL/GenBank/DDBJ databases">
        <title>Plant Genome Project.</title>
        <authorList>
            <person name="Zhang R.-G."/>
        </authorList>
    </citation>
    <scope>NUCLEOTIDE SEQUENCE</scope>
    <source>
        <strain evidence="1">AT1</strain>
    </source>
</reference>
<evidence type="ECO:0000313" key="2">
    <source>
        <dbReference type="Proteomes" id="UP001062846"/>
    </source>
</evidence>
<evidence type="ECO:0000313" key="1">
    <source>
        <dbReference type="EMBL" id="KAI8548083.1"/>
    </source>
</evidence>
<protein>
    <submittedName>
        <fullName evidence="1">Uncharacterized protein</fullName>
    </submittedName>
</protein>
<name>A0ACC0N676_RHOML</name>